<dbReference type="Gene3D" id="1.10.1420.10">
    <property type="match status" value="1"/>
</dbReference>
<dbReference type="AlphaFoldDB" id="A0A8S1F186"/>
<dbReference type="Proteomes" id="UP000494206">
    <property type="component" value="Unassembled WGS sequence"/>
</dbReference>
<organism evidence="7 8">
    <name type="scientific">Caenorhabditis bovis</name>
    <dbReference type="NCBI Taxonomy" id="2654633"/>
    <lineage>
        <taxon>Eukaryota</taxon>
        <taxon>Metazoa</taxon>
        <taxon>Ecdysozoa</taxon>
        <taxon>Nematoda</taxon>
        <taxon>Chromadorea</taxon>
        <taxon>Rhabditida</taxon>
        <taxon>Rhabditina</taxon>
        <taxon>Rhabditomorpha</taxon>
        <taxon>Rhabditoidea</taxon>
        <taxon>Rhabditidae</taxon>
        <taxon>Peloderinae</taxon>
        <taxon>Caenorhabditis</taxon>
    </lineage>
</organism>
<dbReference type="PANTHER" id="PTHR11361">
    <property type="entry name" value="DNA MISMATCH REPAIR PROTEIN MUTS FAMILY MEMBER"/>
    <property type="match status" value="1"/>
</dbReference>
<feature type="compositionally biased region" description="Polar residues" evidence="5">
    <location>
        <begin position="981"/>
        <end position="996"/>
    </location>
</feature>
<protein>
    <recommendedName>
        <fullName evidence="6">DNA mismatch repair proteins mutS family domain-containing protein</fullName>
    </recommendedName>
</protein>
<dbReference type="Gene3D" id="3.40.50.300">
    <property type="entry name" value="P-loop containing nucleotide triphosphate hydrolases"/>
    <property type="match status" value="1"/>
</dbReference>
<sequence>MAAKWRYYNVKRGGNFFQGRRKRGSFLSNFIPRNSIQERNNQEDRVELNEKDYRDETVLSISYGMNLLGAAVYEQSTQYLRVMHDISEDDQFEYVFKLIETVNPTIILISSNVDLKLQRILSDKYGGRIDEKGNTEFIPRWNPKTNEESDEGNNETTMQNDEESDSEVEYEGDKVKLVKMGSNLYRFDKCMNRISELINAEDPSISSEEQKLIVQFRIDANSFNMVKSLGAILFYLDDSRLGVENAPLNVRVPVKAIKTFVLESMVEMDLNSFRALDILPLGKEAKARGAVSLFDLCNKCKSTIGKKCLKKWFRNPTSSKSVLKSRQRCIHFFIQDCHMDVTAKILRLLGKVKSLEHIFKRFKNGSATLIHWESFTKTVAALTEIIEIIQETQLKSELLDDDIELKDISEAVVIARSIIDFDESRNEGRITISTGVDELLDEYKISFQALPSILTTIAEQEAIRLNLPDQDACSCIYVPIVGYLLSLPGSFPLNEHPEMTMVYQTDSEIRVKNEMTAKLDEEIGDIRMQIIDKETVIILRLKKMIMIRRRKILQCQKVAAQLDALISLAIVAGEYNWKCPYIADEPVIEATELVHPLVVSTSKKTFVPNKFISGLPNAKVSILTGPNACGKSVYMKQVGILVFLAHIGSFVPARTARIGPVDRIVTRMFTVDNVLDGMSTFAKDVEQVAKALRKSSINSLIIIDEFGKGTMTEVGLSLLASCLTHWINSGPERCPHVIVSSHFHAVFKYIPIESSLLTFLTFQVNRLPGGRLDYLFKLVEGHVDCSFAMMIAKDEGIPLGVVARACAIYGELKNGKGLSEVKTNIDSTEDDEACKNMEELTSTPASSTFIEKVIPRYQEDDLDFFASERNFTQTPRDRKLSTFSTEVVQPYSDLFKTPMHSNKTPEKRILSSIVSKSKTNSQIEKDMHLFSSHSEITPTKRYFTPASATKSELHYKDEGTDLFKTPQYLSQSSKNKRFSFSGASPQSASQSRTPTSEIIDFFKSPTTKTSFTPRNGMSKRPSFSIDEGPSENYHEVRSPIIRTSSSNSLKRSAEKKNSRIKCSQETSFGFSPMDVEERNESFKESSPNSTLFENSMFASPCSNQSRLSDFFGSPPENHGSSAFEATGKFQFNPNEEFNIEMGTTSAETYNFDIITTSGEDVDKSLRIDAQSASFFENNEEINDYNLTQKLLEAKSSQ</sequence>
<keyword evidence="2" id="KW-0547">Nucleotide-binding</keyword>
<evidence type="ECO:0000259" key="6">
    <source>
        <dbReference type="PROSITE" id="PS00486"/>
    </source>
</evidence>
<dbReference type="Pfam" id="PF05192">
    <property type="entry name" value="MutS_III"/>
    <property type="match status" value="1"/>
</dbReference>
<dbReference type="PANTHER" id="PTHR11361:SF20">
    <property type="entry name" value="MUTS PROTEIN HOMOLOG 5"/>
    <property type="match status" value="1"/>
</dbReference>
<feature type="region of interest" description="Disordered" evidence="5">
    <location>
        <begin position="136"/>
        <end position="171"/>
    </location>
</feature>
<evidence type="ECO:0000256" key="4">
    <source>
        <dbReference type="ARBA" id="ARBA00023125"/>
    </source>
</evidence>
<feature type="region of interest" description="Disordered" evidence="5">
    <location>
        <begin position="974"/>
        <end position="1033"/>
    </location>
</feature>
<feature type="domain" description="DNA mismatch repair proteins mutS family" evidence="6">
    <location>
        <begin position="699"/>
        <end position="715"/>
    </location>
</feature>
<evidence type="ECO:0000256" key="5">
    <source>
        <dbReference type="SAM" id="MobiDB-lite"/>
    </source>
</evidence>
<dbReference type="InterPro" id="IPR007696">
    <property type="entry name" value="DNA_mismatch_repair_MutS_core"/>
</dbReference>
<dbReference type="Pfam" id="PF00488">
    <property type="entry name" value="MutS_V"/>
    <property type="match status" value="1"/>
</dbReference>
<reference evidence="7 8" key="1">
    <citation type="submission" date="2020-04" db="EMBL/GenBank/DDBJ databases">
        <authorList>
            <person name="Laetsch R D."/>
            <person name="Stevens L."/>
            <person name="Kumar S."/>
            <person name="Blaxter L. M."/>
        </authorList>
    </citation>
    <scope>NUCLEOTIDE SEQUENCE [LARGE SCALE GENOMIC DNA]</scope>
</reference>
<keyword evidence="4" id="KW-0238">DNA-binding</keyword>
<dbReference type="SUPFAM" id="SSF48334">
    <property type="entry name" value="DNA repair protein MutS, domain III"/>
    <property type="match status" value="1"/>
</dbReference>
<comment type="similarity">
    <text evidence="1">Belongs to the DNA mismatch repair MutS family.</text>
</comment>
<evidence type="ECO:0000256" key="2">
    <source>
        <dbReference type="ARBA" id="ARBA00022741"/>
    </source>
</evidence>
<dbReference type="GO" id="GO:0051026">
    <property type="term" value="P:chiasma assembly"/>
    <property type="evidence" value="ECO:0007669"/>
    <property type="project" value="TreeGrafter"/>
</dbReference>
<dbReference type="PROSITE" id="PS00486">
    <property type="entry name" value="DNA_MISMATCH_REPAIR_2"/>
    <property type="match status" value="1"/>
</dbReference>
<dbReference type="InterPro" id="IPR045076">
    <property type="entry name" value="MutS"/>
</dbReference>
<proteinExistence type="inferred from homology"/>
<evidence type="ECO:0000313" key="7">
    <source>
        <dbReference type="EMBL" id="CAB3409692.1"/>
    </source>
</evidence>
<name>A0A8S1F186_9PELO</name>
<dbReference type="GO" id="GO:0030983">
    <property type="term" value="F:mismatched DNA binding"/>
    <property type="evidence" value="ECO:0007669"/>
    <property type="project" value="InterPro"/>
</dbReference>
<feature type="compositionally biased region" description="Low complexity" evidence="5">
    <location>
        <begin position="1001"/>
        <end position="1013"/>
    </location>
</feature>
<evidence type="ECO:0000313" key="8">
    <source>
        <dbReference type="Proteomes" id="UP000494206"/>
    </source>
</evidence>
<dbReference type="SMART" id="SM00534">
    <property type="entry name" value="MUTSac"/>
    <property type="match status" value="1"/>
</dbReference>
<dbReference type="GO" id="GO:0140664">
    <property type="term" value="F:ATP-dependent DNA damage sensor activity"/>
    <property type="evidence" value="ECO:0007669"/>
    <property type="project" value="InterPro"/>
</dbReference>
<comment type="caution">
    <text evidence="7">The sequence shown here is derived from an EMBL/GenBank/DDBJ whole genome shotgun (WGS) entry which is preliminary data.</text>
</comment>
<dbReference type="EMBL" id="CADEPM010000009">
    <property type="protein sequence ID" value="CAB3409692.1"/>
    <property type="molecule type" value="Genomic_DNA"/>
</dbReference>
<keyword evidence="8" id="KW-1185">Reference proteome</keyword>
<dbReference type="InterPro" id="IPR027417">
    <property type="entry name" value="P-loop_NTPase"/>
</dbReference>
<dbReference type="GO" id="GO:0005634">
    <property type="term" value="C:nucleus"/>
    <property type="evidence" value="ECO:0007669"/>
    <property type="project" value="TreeGrafter"/>
</dbReference>
<dbReference type="InterPro" id="IPR036187">
    <property type="entry name" value="DNA_mismatch_repair_MutS_sf"/>
</dbReference>
<dbReference type="GO" id="GO:0006298">
    <property type="term" value="P:mismatch repair"/>
    <property type="evidence" value="ECO:0007669"/>
    <property type="project" value="InterPro"/>
</dbReference>
<dbReference type="OrthoDB" id="29596at2759"/>
<evidence type="ECO:0000256" key="3">
    <source>
        <dbReference type="ARBA" id="ARBA00022840"/>
    </source>
</evidence>
<keyword evidence="3" id="KW-0067">ATP-binding</keyword>
<dbReference type="SMART" id="SM00533">
    <property type="entry name" value="MUTSd"/>
    <property type="match status" value="1"/>
</dbReference>
<evidence type="ECO:0000256" key="1">
    <source>
        <dbReference type="ARBA" id="ARBA00006271"/>
    </source>
</evidence>
<accession>A0A8S1F186</accession>
<feature type="compositionally biased region" description="Acidic residues" evidence="5">
    <location>
        <begin position="160"/>
        <end position="170"/>
    </location>
</feature>
<gene>
    <name evidence="7" type="ORF">CBOVIS_LOCUS11313</name>
</gene>
<dbReference type="SUPFAM" id="SSF52540">
    <property type="entry name" value="P-loop containing nucleoside triphosphate hydrolases"/>
    <property type="match status" value="1"/>
</dbReference>
<dbReference type="InterPro" id="IPR000432">
    <property type="entry name" value="DNA_mismatch_repair_MutS_C"/>
</dbReference>
<dbReference type="GO" id="GO:0005524">
    <property type="term" value="F:ATP binding"/>
    <property type="evidence" value="ECO:0007669"/>
    <property type="project" value="UniProtKB-KW"/>
</dbReference>